<keyword evidence="4 5" id="KW-0408">Iron</keyword>
<dbReference type="PANTHER" id="PTHR10543">
    <property type="entry name" value="BETA-CAROTENE DIOXYGENASE"/>
    <property type="match status" value="1"/>
</dbReference>
<evidence type="ECO:0000313" key="7">
    <source>
        <dbReference type="Proteomes" id="UP001151699"/>
    </source>
</evidence>
<evidence type="ECO:0000256" key="1">
    <source>
        <dbReference type="ARBA" id="ARBA00006787"/>
    </source>
</evidence>
<dbReference type="Pfam" id="PF03055">
    <property type="entry name" value="RPE65"/>
    <property type="match status" value="2"/>
</dbReference>
<accession>A0A9Q0MN49</accession>
<keyword evidence="3" id="KW-0560">Oxidoreductase</keyword>
<evidence type="ECO:0000313" key="6">
    <source>
        <dbReference type="EMBL" id="KAJ6633290.1"/>
    </source>
</evidence>
<organism evidence="6 7">
    <name type="scientific">Pseudolycoriella hygida</name>
    <dbReference type="NCBI Taxonomy" id="35572"/>
    <lineage>
        <taxon>Eukaryota</taxon>
        <taxon>Metazoa</taxon>
        <taxon>Ecdysozoa</taxon>
        <taxon>Arthropoda</taxon>
        <taxon>Hexapoda</taxon>
        <taxon>Insecta</taxon>
        <taxon>Pterygota</taxon>
        <taxon>Neoptera</taxon>
        <taxon>Endopterygota</taxon>
        <taxon>Diptera</taxon>
        <taxon>Nematocera</taxon>
        <taxon>Sciaroidea</taxon>
        <taxon>Sciaridae</taxon>
        <taxon>Pseudolycoriella</taxon>
    </lineage>
</organism>
<evidence type="ECO:0000256" key="5">
    <source>
        <dbReference type="PIRSR" id="PIRSR604294-1"/>
    </source>
</evidence>
<dbReference type="GO" id="GO:0046872">
    <property type="term" value="F:metal ion binding"/>
    <property type="evidence" value="ECO:0007669"/>
    <property type="project" value="UniProtKB-KW"/>
</dbReference>
<feature type="binding site" evidence="5">
    <location>
        <position position="610"/>
    </location>
    <ligand>
        <name>Fe cation</name>
        <dbReference type="ChEBI" id="CHEBI:24875"/>
        <note>catalytic</note>
    </ligand>
</feature>
<comment type="cofactor">
    <cofactor evidence="5">
        <name>Fe(2+)</name>
        <dbReference type="ChEBI" id="CHEBI:29033"/>
    </cofactor>
    <text evidence="5">Binds 1 Fe(2+) ion per subunit.</text>
</comment>
<feature type="binding site" evidence="5">
    <location>
        <position position="742"/>
    </location>
    <ligand>
        <name>Fe cation</name>
        <dbReference type="ChEBI" id="CHEBI:24875"/>
        <note>catalytic</note>
    </ligand>
</feature>
<keyword evidence="7" id="KW-1185">Reference proteome</keyword>
<evidence type="ECO:0000256" key="4">
    <source>
        <dbReference type="ARBA" id="ARBA00023004"/>
    </source>
</evidence>
<evidence type="ECO:0000256" key="2">
    <source>
        <dbReference type="ARBA" id="ARBA00022723"/>
    </source>
</evidence>
<feature type="binding site" evidence="5">
    <location>
        <position position="671"/>
    </location>
    <ligand>
        <name>Fe cation</name>
        <dbReference type="ChEBI" id="CHEBI:24875"/>
        <note>catalytic</note>
    </ligand>
</feature>
<evidence type="ECO:0000256" key="3">
    <source>
        <dbReference type="ARBA" id="ARBA00023002"/>
    </source>
</evidence>
<dbReference type="GO" id="GO:0042574">
    <property type="term" value="P:retinal metabolic process"/>
    <property type="evidence" value="ECO:0007669"/>
    <property type="project" value="TreeGrafter"/>
</dbReference>
<dbReference type="GO" id="GO:0003834">
    <property type="term" value="F:beta-carotene 15,15'-dioxygenase activity"/>
    <property type="evidence" value="ECO:0007669"/>
    <property type="project" value="TreeGrafter"/>
</dbReference>
<dbReference type="Proteomes" id="UP001151699">
    <property type="component" value="Unassembled WGS sequence"/>
</dbReference>
<gene>
    <name evidence="6" type="primary">RPE65</name>
    <name evidence="6" type="ORF">Bhyg_16289</name>
</gene>
<dbReference type="EMBL" id="WJQU01002120">
    <property type="protein sequence ID" value="KAJ6633290.1"/>
    <property type="molecule type" value="Genomic_DNA"/>
</dbReference>
<feature type="non-terminal residue" evidence="6">
    <location>
        <position position="1"/>
    </location>
</feature>
<name>A0A9Q0MN49_9DIPT</name>
<dbReference type="PANTHER" id="PTHR10543:SF24">
    <property type="entry name" value="CAROTENOID ISOMEROOXYGENASE"/>
    <property type="match status" value="1"/>
</dbReference>
<proteinExistence type="inferred from homology"/>
<comment type="caution">
    <text evidence="6">The sequence shown here is derived from an EMBL/GenBank/DDBJ whole genome shotgun (WGS) entry which is preliminary data.</text>
</comment>
<keyword evidence="2 5" id="KW-0479">Metal-binding</keyword>
<dbReference type="AlphaFoldDB" id="A0A9Q0MN49"/>
<comment type="similarity">
    <text evidence="1">Belongs to the carotenoid oxygenase family.</text>
</comment>
<protein>
    <submittedName>
        <fullName evidence="6">Retinoid isomerohydrolase</fullName>
    </submittedName>
</protein>
<feature type="binding site" evidence="5">
    <location>
        <position position="953"/>
    </location>
    <ligand>
        <name>Fe cation</name>
        <dbReference type="ChEBI" id="CHEBI:24875"/>
        <note>catalytic</note>
    </ligand>
</feature>
<dbReference type="GO" id="GO:0010436">
    <property type="term" value="F:carotenoid dioxygenase activity"/>
    <property type="evidence" value="ECO:0007669"/>
    <property type="project" value="TreeGrafter"/>
</dbReference>
<dbReference type="InterPro" id="IPR004294">
    <property type="entry name" value="Carotenoid_Oase"/>
</dbReference>
<dbReference type="GO" id="GO:0016121">
    <property type="term" value="P:carotene catabolic process"/>
    <property type="evidence" value="ECO:0007669"/>
    <property type="project" value="TreeGrafter"/>
</dbReference>
<reference evidence="6" key="1">
    <citation type="submission" date="2022-07" db="EMBL/GenBank/DDBJ databases">
        <authorList>
            <person name="Trinca V."/>
            <person name="Uliana J.V.C."/>
            <person name="Torres T.T."/>
            <person name="Ward R.J."/>
            <person name="Monesi N."/>
        </authorList>
    </citation>
    <scope>NUCLEOTIDE SEQUENCE</scope>
    <source>
        <strain evidence="6">HSMRA1968</strain>
        <tissue evidence="6">Whole embryos</tissue>
    </source>
</reference>
<dbReference type="SUPFAM" id="SSF69304">
    <property type="entry name" value="Tricorn protease N-terminal domain"/>
    <property type="match status" value="1"/>
</dbReference>
<dbReference type="OrthoDB" id="1069523at2759"/>
<sequence length="966" mass="109445">SIPYWLEGTLIRNGPGIFKFGNDVYNHAFDGLAVLHRYHISNGKVTYNNRALEGEAYTTNMVANRIVVSQFGTVAFPDPCKSLFQRLQSEFYIPLLDNCNVNVCYFGDQLYAMTETDIIRRIDPMTLKTIGDKTSIPNYIAINHASAHPHVFDDGTAYNIGSSFHHKKGFYYAIIKIPPKTCYSGAKIVAQIPFTFEGHPSYIHSFALTKDKIVLIESSLRLDLLKFQSRIFTNSAISDSFVWDPSVKPRFRVVSLTDGKIHPIFYEADAFFTFHHINAYEEDDQIVVDVAAYDEGEIVTSLDAVKLMEAKPIKASARRFVLPLKIDKATGKNLVTLKDCKATATLQPYSMKVFLEPQYLTDDWIELPRINYAFNGQKYNYFYGVANFKDKVWTTPLPDSITKVDIENDEVTHWAEEGQIPSEPVFITRPGAVEEDDGVLLSALMDKDVENRVTLLILDAKSSIPSWLEGTLIRNGPGIFKIGNETYNHVFDGLSILHRYHISNGKATYNSRALKSYAYEKNMAAKRIIVSEFGTVAFIDPCKSIFQRFQLDFEALVTDNGNVNVAHYGDQLYAMTETNAIRRIDPTTLKTIGGKTIIPKYVAVNHASAHPHIREDGTIYNVGTSYVSNGGFYYAVIKIPPAFGRNETNYKGAKIVAEIPFTSKRYPSYYHSFGITKDKMVFIEFPMRMDLLKLATSPFTHTAIFDALRWNSTEKTRFHVVSLINGKIHPITYESKGFFSFHHINAYEEDDQIVVDLAAYDRADIVMSLTALRLLEGDLHEANARRFVLPLKIDRATTGKNLVTLKDCKATAILQKDTGSTPKLFLEAQDLTKKYVELPRINYKYNGRKYNYFYGIANQEDEVWTSPIPDSLIKVDIKNNKVIPWLEVDQIPSEPVFIAKPGATEEDDGVILTALMDRYIEKQVTLLILNAKNMTELARVKFQTEGAFTSTFHGQWANPADKIHRY</sequence>